<feature type="chain" id="PRO_5043665468" evidence="1">
    <location>
        <begin position="17"/>
        <end position="218"/>
    </location>
</feature>
<reference evidence="2 3" key="1">
    <citation type="journal article" date="2024" name="BMC Genomics">
        <title>De novo assembly and annotation of Popillia japonica's genome with initial clues to its potential as an invasive pest.</title>
        <authorList>
            <person name="Cucini C."/>
            <person name="Boschi S."/>
            <person name="Funari R."/>
            <person name="Cardaioli E."/>
            <person name="Iannotti N."/>
            <person name="Marturano G."/>
            <person name="Paoli F."/>
            <person name="Bruttini M."/>
            <person name="Carapelli A."/>
            <person name="Frati F."/>
            <person name="Nardi F."/>
        </authorList>
    </citation>
    <scope>NUCLEOTIDE SEQUENCE [LARGE SCALE GENOMIC DNA]</scope>
    <source>
        <strain evidence="2">DMR45628</strain>
    </source>
</reference>
<feature type="signal peptide" evidence="1">
    <location>
        <begin position="1"/>
        <end position="16"/>
    </location>
</feature>
<evidence type="ECO:0000313" key="2">
    <source>
        <dbReference type="EMBL" id="KAK9700935.1"/>
    </source>
</evidence>
<name>A0AAW1JD51_POPJA</name>
<organism evidence="2 3">
    <name type="scientific">Popillia japonica</name>
    <name type="common">Japanese beetle</name>
    <dbReference type="NCBI Taxonomy" id="7064"/>
    <lineage>
        <taxon>Eukaryota</taxon>
        <taxon>Metazoa</taxon>
        <taxon>Ecdysozoa</taxon>
        <taxon>Arthropoda</taxon>
        <taxon>Hexapoda</taxon>
        <taxon>Insecta</taxon>
        <taxon>Pterygota</taxon>
        <taxon>Neoptera</taxon>
        <taxon>Endopterygota</taxon>
        <taxon>Coleoptera</taxon>
        <taxon>Polyphaga</taxon>
        <taxon>Scarabaeiformia</taxon>
        <taxon>Scarabaeidae</taxon>
        <taxon>Rutelinae</taxon>
        <taxon>Popillia</taxon>
    </lineage>
</organism>
<proteinExistence type="predicted"/>
<evidence type="ECO:0000313" key="3">
    <source>
        <dbReference type="Proteomes" id="UP001458880"/>
    </source>
</evidence>
<dbReference type="Proteomes" id="UP001458880">
    <property type="component" value="Unassembled WGS sequence"/>
</dbReference>
<dbReference type="AlphaFoldDB" id="A0AAW1JD51"/>
<keyword evidence="3" id="KW-1185">Reference proteome</keyword>
<gene>
    <name evidence="2" type="ORF">QE152_g30923</name>
</gene>
<evidence type="ECO:0000256" key="1">
    <source>
        <dbReference type="SAM" id="SignalP"/>
    </source>
</evidence>
<comment type="caution">
    <text evidence="2">The sequence shown here is derived from an EMBL/GenBank/DDBJ whole genome shotgun (WGS) entry which is preliminary data.</text>
</comment>
<keyword evidence="1" id="KW-0732">Signal</keyword>
<protein>
    <submittedName>
        <fullName evidence="2">Uncharacterized protein</fullName>
    </submittedName>
</protein>
<sequence>MIMKIFLQFYFKLCRCSCSFYICGDESVKQMVIEQQKYKTRYDRNRYKSVKQMVIEQQKYKTRYDRNRYKNVEYVVGEIVFMKAATTATGESTKLQRKCRGPVEYVVGEIVFMKAATTATGESTKLQRKCRGPLAITKVLPEDTYGVADLRDDLGKRYITTAHVSQLKVWKTNTEDEGFEGESFVSSCVDSDALDGEIWSRKHIACIFRGHCRFSNMF</sequence>
<dbReference type="EMBL" id="JASPKY010000426">
    <property type="protein sequence ID" value="KAK9700935.1"/>
    <property type="molecule type" value="Genomic_DNA"/>
</dbReference>
<accession>A0AAW1JD51</accession>